<proteinExistence type="predicted"/>
<dbReference type="AlphaFoldDB" id="A0A9X3RCV0"/>
<gene>
    <name evidence="1" type="ORF">M9R32_06545</name>
</gene>
<organism evidence="1 2">
    <name type="scientific">Paenisporosarcina quisquiliarum</name>
    <dbReference type="NCBI Taxonomy" id="365346"/>
    <lineage>
        <taxon>Bacteria</taxon>
        <taxon>Bacillati</taxon>
        <taxon>Bacillota</taxon>
        <taxon>Bacilli</taxon>
        <taxon>Bacillales</taxon>
        <taxon>Caryophanaceae</taxon>
        <taxon>Paenisporosarcina</taxon>
    </lineage>
</organism>
<evidence type="ECO:0000313" key="1">
    <source>
        <dbReference type="EMBL" id="MCZ8536836.1"/>
    </source>
</evidence>
<evidence type="ECO:0000313" key="2">
    <source>
        <dbReference type="Proteomes" id="UP001152173"/>
    </source>
</evidence>
<name>A0A9X3RCV0_9BACL</name>
<dbReference type="Proteomes" id="UP001152173">
    <property type="component" value="Unassembled WGS sequence"/>
</dbReference>
<dbReference type="EMBL" id="JAMKBJ010000004">
    <property type="protein sequence ID" value="MCZ8536836.1"/>
    <property type="molecule type" value="Genomic_DNA"/>
</dbReference>
<dbReference type="RefSeq" id="WP_269925933.1">
    <property type="nucleotide sequence ID" value="NZ_JAMKBJ010000004.1"/>
</dbReference>
<comment type="caution">
    <text evidence="1">The sequence shown here is derived from an EMBL/GenBank/DDBJ whole genome shotgun (WGS) entry which is preliminary data.</text>
</comment>
<keyword evidence="2" id="KW-1185">Reference proteome</keyword>
<protein>
    <submittedName>
        <fullName evidence="1">Uncharacterized protein</fullName>
    </submittedName>
</protein>
<reference evidence="1" key="1">
    <citation type="submission" date="2022-05" db="EMBL/GenBank/DDBJ databases">
        <authorList>
            <person name="Colautti A."/>
            <person name="Iacumin L."/>
        </authorList>
    </citation>
    <scope>NUCLEOTIDE SEQUENCE</scope>
    <source>
        <strain evidence="1">SK 55</strain>
    </source>
</reference>
<accession>A0A9X3RCV0</accession>
<sequence>MLTFEQKQEIIESYPELTKKEVSLKRLNYHFEDSLYDKKTVVYHLHPNGNGFVFVGDLKKYQSDSKGMINIREATEAELREMITDSIGILSEEEHYEEEVLNVEQVWKNREGQELKLIQEDTLWNIYHTHNLEESYGSFEEAEEYLLSEGFRTSNK</sequence>